<keyword evidence="1" id="KW-0812">Transmembrane</keyword>
<evidence type="ECO:0008006" key="4">
    <source>
        <dbReference type="Google" id="ProtNLM"/>
    </source>
</evidence>
<dbReference type="AlphaFoldDB" id="A0A1G2SGD9"/>
<accession>A0A1G2SGD9</accession>
<protein>
    <recommendedName>
        <fullName evidence="4">Ferric oxidoreductase domain-containing protein</fullName>
    </recommendedName>
</protein>
<dbReference type="STRING" id="1802727.A2937_02875"/>
<dbReference type="EMBL" id="MHUW01000007">
    <property type="protein sequence ID" value="OHA84113.1"/>
    <property type="molecule type" value="Genomic_DNA"/>
</dbReference>
<sequence length="82" mass="9740">MSGQIATTFLGNDLVWWTGILGGVFFLLLLVTALVKQYNWNIFMKWQIPLTPLHHWFGWLTMGFLFVHFLLAIFQFNFHVFF</sequence>
<name>A0A1G2SGD9_9BACT</name>
<feature type="transmembrane region" description="Helical" evidence="1">
    <location>
        <begin position="14"/>
        <end position="35"/>
    </location>
</feature>
<evidence type="ECO:0000313" key="3">
    <source>
        <dbReference type="Proteomes" id="UP000177987"/>
    </source>
</evidence>
<evidence type="ECO:0000313" key="2">
    <source>
        <dbReference type="EMBL" id="OHA84113.1"/>
    </source>
</evidence>
<comment type="caution">
    <text evidence="2">The sequence shown here is derived from an EMBL/GenBank/DDBJ whole genome shotgun (WGS) entry which is preliminary data.</text>
</comment>
<keyword evidence="1" id="KW-1133">Transmembrane helix</keyword>
<keyword evidence="1" id="KW-0472">Membrane</keyword>
<gene>
    <name evidence="2" type="ORF">A2937_02875</name>
</gene>
<evidence type="ECO:0000256" key="1">
    <source>
        <dbReference type="SAM" id="Phobius"/>
    </source>
</evidence>
<organism evidence="2 3">
    <name type="scientific">Candidatus Yonathbacteria bacterium RIFCSPLOWO2_01_FULL_47_33b</name>
    <dbReference type="NCBI Taxonomy" id="1802727"/>
    <lineage>
        <taxon>Bacteria</taxon>
        <taxon>Candidatus Yonathiibacteriota</taxon>
    </lineage>
</organism>
<reference evidence="2 3" key="1">
    <citation type="journal article" date="2016" name="Nat. Commun.">
        <title>Thousands of microbial genomes shed light on interconnected biogeochemical processes in an aquifer system.</title>
        <authorList>
            <person name="Anantharaman K."/>
            <person name="Brown C.T."/>
            <person name="Hug L.A."/>
            <person name="Sharon I."/>
            <person name="Castelle C.J."/>
            <person name="Probst A.J."/>
            <person name="Thomas B.C."/>
            <person name="Singh A."/>
            <person name="Wilkins M.J."/>
            <person name="Karaoz U."/>
            <person name="Brodie E.L."/>
            <person name="Williams K.H."/>
            <person name="Hubbard S.S."/>
            <person name="Banfield J.F."/>
        </authorList>
    </citation>
    <scope>NUCLEOTIDE SEQUENCE [LARGE SCALE GENOMIC DNA]</scope>
</reference>
<dbReference type="Proteomes" id="UP000177987">
    <property type="component" value="Unassembled WGS sequence"/>
</dbReference>
<feature type="transmembrane region" description="Helical" evidence="1">
    <location>
        <begin position="56"/>
        <end position="76"/>
    </location>
</feature>
<proteinExistence type="predicted"/>